<comment type="caution">
    <text evidence="3">The sequence shown here is derived from an EMBL/GenBank/DDBJ whole genome shotgun (WGS) entry which is preliminary data.</text>
</comment>
<dbReference type="InterPro" id="IPR051283">
    <property type="entry name" value="Sec_Metabolite_Acyltrans"/>
</dbReference>
<name>A0A8H5BQR2_9AGAR</name>
<dbReference type="GO" id="GO:0016740">
    <property type="term" value="F:transferase activity"/>
    <property type="evidence" value="ECO:0007669"/>
    <property type="project" value="UniProtKB-KW"/>
</dbReference>
<sequence length="481" mass="52666">MAEPHTQHDDLDVEVDFFGQLPGFNIYTQISFCFPMALSAQREQVIQALEQGLEKLSDAFPWCAGKVVAEQAAPGRPSIIKIKRHLPAPSLVVKDLTSDPSALTMESLRDANFPFRMLDESLIAPRNTIPGTSSEPISKEFPVFIVQANFIIGGLILTINAAHNVMDMVGQGQLIRLFSKACRGEPFTPADLKSGVLDVKVPTLDDLSGARMMVEHQIKKRVDKAQLHAAGADSTGKAETTALPPPPPAKAAAIWAYFDFPPASLEAIKSRALGSLPATARFVSTDDALSAFIWQAIARARLPRFSLTTPSVTFGRAVDVRSALGISPAYMAIMQNMVYTTFPTFQDLVAAPLGAVAAQLRGALDPEEMKRNTYALATCVRHARDNVDSGLEVDVGAHINMDKDLMLSSWAKVQCYDLDFGLGLGEAECVRRPQFVPVESLMYLMPRTREGDITFAACLSEEDMRRLVEDDEFSRFSKYIP</sequence>
<dbReference type="InterPro" id="IPR054710">
    <property type="entry name" value="Tri101-like_N"/>
</dbReference>
<proteinExistence type="predicted"/>
<dbReference type="OrthoDB" id="1862401at2759"/>
<dbReference type="AlphaFoldDB" id="A0A8H5BQR2"/>
<protein>
    <recommendedName>
        <fullName evidence="2">Trichothecene 3-O-acetyltransferase-like N-terminal domain-containing protein</fullName>
    </recommendedName>
</protein>
<reference evidence="3 4" key="1">
    <citation type="journal article" date="2020" name="ISME J.">
        <title>Uncovering the hidden diversity of litter-decomposition mechanisms in mushroom-forming fungi.</title>
        <authorList>
            <person name="Floudas D."/>
            <person name="Bentzer J."/>
            <person name="Ahren D."/>
            <person name="Johansson T."/>
            <person name="Persson P."/>
            <person name="Tunlid A."/>
        </authorList>
    </citation>
    <scope>NUCLEOTIDE SEQUENCE [LARGE SCALE GENOMIC DNA]</scope>
    <source>
        <strain evidence="3 4">CBS 101986</strain>
    </source>
</reference>
<dbReference type="EMBL" id="JAACJJ010000014">
    <property type="protein sequence ID" value="KAF5327489.1"/>
    <property type="molecule type" value="Genomic_DNA"/>
</dbReference>
<dbReference type="PANTHER" id="PTHR31896:SF64">
    <property type="entry name" value="TRICHOTHECENE 3-O-ACETYLTRANSFERASE"/>
    <property type="match status" value="1"/>
</dbReference>
<keyword evidence="4" id="KW-1185">Reference proteome</keyword>
<organism evidence="3 4">
    <name type="scientific">Psilocybe cf. subviscida</name>
    <dbReference type="NCBI Taxonomy" id="2480587"/>
    <lineage>
        <taxon>Eukaryota</taxon>
        <taxon>Fungi</taxon>
        <taxon>Dikarya</taxon>
        <taxon>Basidiomycota</taxon>
        <taxon>Agaricomycotina</taxon>
        <taxon>Agaricomycetes</taxon>
        <taxon>Agaricomycetidae</taxon>
        <taxon>Agaricales</taxon>
        <taxon>Agaricineae</taxon>
        <taxon>Strophariaceae</taxon>
        <taxon>Psilocybe</taxon>
    </lineage>
</organism>
<evidence type="ECO:0000259" key="2">
    <source>
        <dbReference type="Pfam" id="PF22664"/>
    </source>
</evidence>
<evidence type="ECO:0000256" key="1">
    <source>
        <dbReference type="ARBA" id="ARBA00022679"/>
    </source>
</evidence>
<accession>A0A8H5BQR2</accession>
<evidence type="ECO:0000313" key="3">
    <source>
        <dbReference type="EMBL" id="KAF5327489.1"/>
    </source>
</evidence>
<evidence type="ECO:0000313" key="4">
    <source>
        <dbReference type="Proteomes" id="UP000567179"/>
    </source>
</evidence>
<feature type="domain" description="Trichothecene 3-O-acetyltransferase-like N-terminal" evidence="2">
    <location>
        <begin position="26"/>
        <end position="182"/>
    </location>
</feature>
<keyword evidence="1" id="KW-0808">Transferase</keyword>
<gene>
    <name evidence="3" type="ORF">D9619_004429</name>
</gene>
<dbReference type="Gene3D" id="3.30.559.10">
    <property type="entry name" value="Chloramphenicol acetyltransferase-like domain"/>
    <property type="match status" value="2"/>
</dbReference>
<dbReference type="Proteomes" id="UP000567179">
    <property type="component" value="Unassembled WGS sequence"/>
</dbReference>
<dbReference type="InterPro" id="IPR023213">
    <property type="entry name" value="CAT-like_dom_sf"/>
</dbReference>
<dbReference type="Pfam" id="PF22664">
    <property type="entry name" value="TRI-like_N"/>
    <property type="match status" value="1"/>
</dbReference>
<dbReference type="PANTHER" id="PTHR31896">
    <property type="entry name" value="FAMILY REGULATORY PROTEIN, PUTATIVE (AFU_ORTHOLOGUE AFUA_3G14730)-RELATED"/>
    <property type="match status" value="1"/>
</dbReference>